<evidence type="ECO:0000256" key="8">
    <source>
        <dbReference type="SAM" id="MobiDB-lite"/>
    </source>
</evidence>
<reference evidence="11" key="1">
    <citation type="journal article" date="2020" name="mSystems">
        <title>Genome- and Community-Level Interaction Insights into Carbon Utilization and Element Cycling Functions of Hydrothermarchaeota in Hydrothermal Sediment.</title>
        <authorList>
            <person name="Zhou Z."/>
            <person name="Liu Y."/>
            <person name="Xu W."/>
            <person name="Pan J."/>
            <person name="Luo Z.H."/>
            <person name="Li M."/>
        </authorList>
    </citation>
    <scope>NUCLEOTIDE SEQUENCE [LARGE SCALE GENOMIC DNA]</scope>
    <source>
        <strain evidence="11">HyVt-345</strain>
    </source>
</reference>
<dbReference type="GO" id="GO:0009279">
    <property type="term" value="C:cell outer membrane"/>
    <property type="evidence" value="ECO:0007669"/>
    <property type="project" value="UniProtKB-SubCell"/>
</dbReference>
<dbReference type="Proteomes" id="UP000886191">
    <property type="component" value="Unassembled WGS sequence"/>
</dbReference>
<sequence length="1085" mass="118769">MKQLLLLSVLFLGACVSINAQEIDISGNVTDEDGQPLPGVDIIIKNTIRGTVSDFDGNYQIMGPNDGILMFSSLGYGSKEVAINNQNTIDIILETSAENLSEVVVTALGFEENADQMGATSSKVEGESIARTGEAQLINGMSGRAAGVNITRSAGDPGAGSFIQIRGANTITGNSQPLVIVDGIPISNNSQDDSPNDDGNTSGGVVQQSRLNDLNPNDIASVQILKGASAAALWGSRAANGVIMITTKKGKFGERMNVSFRSSYSVDRINVLHPKQNKFGQGFDGIYSPDASQSWGDKIANRSGGEDLVDTSGPFFEGYITGDRYYTILEKNQRDFLDDSNYDQIFSDGHTRDNSVSLSGGSDDSTFYFSLGHLDQEGTYEANSNYKRSTIRFNTEKRFNDMVKMTTNASYTSSSSDRVQRGNNTSGTMLAYLRNPPDFNITDYIGSYFQDANASPLENRQRSYRRYLGSTATPIYNNPLWPLYKQQNTSDVNRIIISSELKIMPTNWFDLTTRVGIDSYTDQRDSFFPANEVQGAGNGAFREQTTQERELNLDVIGRFSKDIGENFTSTLLLGFNINDRKYNYLGAEITGFLVTTNPPYSFDNAATENKAPFNYRSNVRTSRGYTTLNLTAYESIFLNLSLAGESSSTFGEQTKSTFYYPAADIAWQFSNLSPFQGSKILSFGKLRASYGTVGVQPQPYRTGNDFVAASFSNSPWGDILDGAQYGEGAFIQSTEQGDPLLKPERKTEIELGTDLRFFNNKLKTSFTYYYNEVNDLLVPITLAPSIGFVSKYTNAAKLENRGIELDLSLKIIDNKNFQLTPFLNFNRNRNVVLDLAGTESVYLAGIPDFVSSRAVEGSQVGVLWGGRYARDEGGSLVLDDNGFPTIDPSDGVIGDPNPDWRGGAGINASFKNFSLNILFETSQGNDLYSGTRGVMYNFGTHADNGNEVTLTEDLVNYAGETIPSGTTVRGNIEDFGAGPVILDQDFYTTLGSGFSSLKEQHVYDASWTRLREVTLGYSLNSKTFQDSTKLQSVNFSITGRNLWLLTDVVGVDPETNLTGASNGRGMDYFNSPGTESFIFSLSINF</sequence>
<feature type="chain" id="PRO_5032786495" evidence="9">
    <location>
        <begin position="21"/>
        <end position="1085"/>
    </location>
</feature>
<evidence type="ECO:0000256" key="5">
    <source>
        <dbReference type="ARBA" id="ARBA00023136"/>
    </source>
</evidence>
<proteinExistence type="inferred from homology"/>
<keyword evidence="2 7" id="KW-0813">Transport</keyword>
<feature type="signal peptide" evidence="9">
    <location>
        <begin position="1"/>
        <end position="20"/>
    </location>
</feature>
<dbReference type="Gene3D" id="2.170.130.10">
    <property type="entry name" value="TonB-dependent receptor, plug domain"/>
    <property type="match status" value="1"/>
</dbReference>
<dbReference type="SUPFAM" id="SSF56935">
    <property type="entry name" value="Porins"/>
    <property type="match status" value="1"/>
</dbReference>
<dbReference type="InterPro" id="IPR012910">
    <property type="entry name" value="Plug_dom"/>
</dbReference>
<comment type="caution">
    <text evidence="11">The sequence shown here is derived from an EMBL/GenBank/DDBJ whole genome shotgun (WGS) entry which is preliminary data.</text>
</comment>
<evidence type="ECO:0000256" key="1">
    <source>
        <dbReference type="ARBA" id="ARBA00004571"/>
    </source>
</evidence>
<accession>A0A831VML8</accession>
<gene>
    <name evidence="11" type="ORF">ENH87_03045</name>
</gene>
<feature type="compositionally biased region" description="Low complexity" evidence="8">
    <location>
        <begin position="187"/>
        <end position="200"/>
    </location>
</feature>
<organism evidence="11">
    <name type="scientific">Pricia antarctica</name>
    <dbReference type="NCBI Taxonomy" id="641691"/>
    <lineage>
        <taxon>Bacteria</taxon>
        <taxon>Pseudomonadati</taxon>
        <taxon>Bacteroidota</taxon>
        <taxon>Flavobacteriia</taxon>
        <taxon>Flavobacteriales</taxon>
        <taxon>Flavobacteriaceae</taxon>
        <taxon>Pricia</taxon>
    </lineage>
</organism>
<evidence type="ECO:0000256" key="3">
    <source>
        <dbReference type="ARBA" id="ARBA00022452"/>
    </source>
</evidence>
<keyword evidence="4 7" id="KW-0812">Transmembrane</keyword>
<dbReference type="Pfam" id="PF07715">
    <property type="entry name" value="Plug"/>
    <property type="match status" value="1"/>
</dbReference>
<dbReference type="PROSITE" id="PS52016">
    <property type="entry name" value="TONB_DEPENDENT_REC_3"/>
    <property type="match status" value="1"/>
</dbReference>
<evidence type="ECO:0000256" key="7">
    <source>
        <dbReference type="PROSITE-ProRule" id="PRU01360"/>
    </source>
</evidence>
<dbReference type="AlphaFoldDB" id="A0A831VML8"/>
<feature type="domain" description="TonB-dependent receptor plug" evidence="10">
    <location>
        <begin position="119"/>
        <end position="242"/>
    </location>
</feature>
<dbReference type="NCBIfam" id="TIGR04056">
    <property type="entry name" value="OMP_RagA_SusC"/>
    <property type="match status" value="1"/>
</dbReference>
<evidence type="ECO:0000313" key="11">
    <source>
        <dbReference type="EMBL" id="HEA19876.1"/>
    </source>
</evidence>
<keyword evidence="6 7" id="KW-0998">Cell outer membrane</keyword>
<comment type="subcellular location">
    <subcellularLocation>
        <location evidence="1 7">Cell outer membrane</location>
        <topology evidence="1 7">Multi-pass membrane protein</topology>
    </subcellularLocation>
</comment>
<dbReference type="NCBIfam" id="TIGR04057">
    <property type="entry name" value="SusC_RagA_signa"/>
    <property type="match status" value="1"/>
</dbReference>
<protein>
    <submittedName>
        <fullName evidence="11">SusC/RagA family TonB-linked outer membrane protein</fullName>
    </submittedName>
</protein>
<keyword evidence="5 7" id="KW-0472">Membrane</keyword>
<feature type="region of interest" description="Disordered" evidence="8">
    <location>
        <begin position="183"/>
        <end position="210"/>
    </location>
</feature>
<dbReference type="InterPro" id="IPR023997">
    <property type="entry name" value="TonB-dep_OMP_SusC/RagA_CS"/>
</dbReference>
<evidence type="ECO:0000256" key="2">
    <source>
        <dbReference type="ARBA" id="ARBA00022448"/>
    </source>
</evidence>
<comment type="similarity">
    <text evidence="7">Belongs to the TonB-dependent receptor family.</text>
</comment>
<dbReference type="Gene3D" id="2.60.40.1120">
    <property type="entry name" value="Carboxypeptidase-like, regulatory domain"/>
    <property type="match status" value="1"/>
</dbReference>
<keyword evidence="3 7" id="KW-1134">Transmembrane beta strand</keyword>
<dbReference type="PROSITE" id="PS51257">
    <property type="entry name" value="PROKAR_LIPOPROTEIN"/>
    <property type="match status" value="1"/>
</dbReference>
<dbReference type="EMBL" id="DRGL01000015">
    <property type="protein sequence ID" value="HEA19876.1"/>
    <property type="molecule type" value="Genomic_DNA"/>
</dbReference>
<dbReference type="InterPro" id="IPR023996">
    <property type="entry name" value="TonB-dep_OMP_SusC/RagA"/>
</dbReference>
<dbReference type="InterPro" id="IPR039426">
    <property type="entry name" value="TonB-dep_rcpt-like"/>
</dbReference>
<dbReference type="InterPro" id="IPR036942">
    <property type="entry name" value="Beta-barrel_TonB_sf"/>
</dbReference>
<name>A0A831VML8_9FLAO</name>
<dbReference type="SUPFAM" id="SSF49464">
    <property type="entry name" value="Carboxypeptidase regulatory domain-like"/>
    <property type="match status" value="1"/>
</dbReference>
<dbReference type="InterPro" id="IPR008969">
    <property type="entry name" value="CarboxyPept-like_regulatory"/>
</dbReference>
<evidence type="ECO:0000256" key="4">
    <source>
        <dbReference type="ARBA" id="ARBA00022692"/>
    </source>
</evidence>
<evidence type="ECO:0000256" key="9">
    <source>
        <dbReference type="SAM" id="SignalP"/>
    </source>
</evidence>
<dbReference type="Gene3D" id="2.40.170.20">
    <property type="entry name" value="TonB-dependent receptor, beta-barrel domain"/>
    <property type="match status" value="1"/>
</dbReference>
<evidence type="ECO:0000256" key="6">
    <source>
        <dbReference type="ARBA" id="ARBA00023237"/>
    </source>
</evidence>
<dbReference type="InterPro" id="IPR037066">
    <property type="entry name" value="Plug_dom_sf"/>
</dbReference>
<dbReference type="Pfam" id="PF13715">
    <property type="entry name" value="CarbopepD_reg_2"/>
    <property type="match status" value="1"/>
</dbReference>
<evidence type="ECO:0000259" key="10">
    <source>
        <dbReference type="Pfam" id="PF07715"/>
    </source>
</evidence>
<keyword evidence="9" id="KW-0732">Signal</keyword>